<feature type="domain" description="CBS" evidence="3">
    <location>
        <begin position="78"/>
        <end position="132"/>
    </location>
</feature>
<evidence type="ECO:0000256" key="2">
    <source>
        <dbReference type="PROSITE-ProRule" id="PRU00703"/>
    </source>
</evidence>
<proteinExistence type="predicted"/>
<dbReference type="KEGG" id="niy:FQ775_14810"/>
<dbReference type="SMART" id="SM00116">
    <property type="entry name" value="CBS"/>
    <property type="match status" value="2"/>
</dbReference>
<evidence type="ECO:0000256" key="1">
    <source>
        <dbReference type="ARBA" id="ARBA00023122"/>
    </source>
</evidence>
<dbReference type="Pfam" id="PF00571">
    <property type="entry name" value="CBS"/>
    <property type="match status" value="2"/>
</dbReference>
<dbReference type="RefSeq" id="WP_146300188.1">
    <property type="nucleotide sequence ID" value="NZ_CP042301.2"/>
</dbReference>
<protein>
    <submittedName>
        <fullName evidence="4">CBS domain-containing protein</fullName>
    </submittedName>
</protein>
<dbReference type="InterPro" id="IPR000644">
    <property type="entry name" value="CBS_dom"/>
</dbReference>
<dbReference type="Proteomes" id="UP000321389">
    <property type="component" value="Chromosome"/>
</dbReference>
<organism evidence="4 5">
    <name type="scientific">Nitratireductor mangrovi</name>
    <dbReference type="NCBI Taxonomy" id="2599600"/>
    <lineage>
        <taxon>Bacteria</taxon>
        <taxon>Pseudomonadati</taxon>
        <taxon>Pseudomonadota</taxon>
        <taxon>Alphaproteobacteria</taxon>
        <taxon>Hyphomicrobiales</taxon>
        <taxon>Phyllobacteriaceae</taxon>
        <taxon>Nitratireductor</taxon>
    </lineage>
</organism>
<reference evidence="4" key="1">
    <citation type="submission" date="2020-04" db="EMBL/GenBank/DDBJ databases">
        <title>Nitratireductor sp. nov. isolated from mangrove soil.</title>
        <authorList>
            <person name="Ye Y."/>
        </authorList>
    </citation>
    <scope>NUCLEOTIDE SEQUENCE</scope>
    <source>
        <strain evidence="4">SY7</strain>
    </source>
</reference>
<evidence type="ECO:0000313" key="5">
    <source>
        <dbReference type="Proteomes" id="UP000321389"/>
    </source>
</evidence>
<name>A0A5B8L0T2_9HYPH</name>
<dbReference type="Gene3D" id="3.10.580.10">
    <property type="entry name" value="CBS-domain"/>
    <property type="match status" value="1"/>
</dbReference>
<dbReference type="PANTHER" id="PTHR43080:SF26">
    <property type="entry name" value="REGULATORY PROTEIN"/>
    <property type="match status" value="1"/>
</dbReference>
<evidence type="ECO:0000313" key="4">
    <source>
        <dbReference type="EMBL" id="QDZ01545.1"/>
    </source>
</evidence>
<dbReference type="PROSITE" id="PS51371">
    <property type="entry name" value="CBS"/>
    <property type="match status" value="2"/>
</dbReference>
<dbReference type="AlphaFoldDB" id="A0A5B8L0T2"/>
<keyword evidence="1 2" id="KW-0129">CBS domain</keyword>
<evidence type="ECO:0000259" key="3">
    <source>
        <dbReference type="PROSITE" id="PS51371"/>
    </source>
</evidence>
<sequence length="132" mass="14780">MTQRPKIRDYMTTDLISLSPEMEVVHAMSLLLKNKISGAPVVDPQGQLVGVLSKKDCLKAALNASYYQELGGAVRDYMTGTVETLDEELDIVEAAERFLDSHYRRFPVLREGGLVGQVSRADILRALVENWR</sequence>
<dbReference type="SUPFAM" id="SSF54631">
    <property type="entry name" value="CBS-domain pair"/>
    <property type="match status" value="1"/>
</dbReference>
<keyword evidence="5" id="KW-1185">Reference proteome</keyword>
<gene>
    <name evidence="4" type="ORF">FQ775_14810</name>
</gene>
<dbReference type="InterPro" id="IPR046342">
    <property type="entry name" value="CBS_dom_sf"/>
</dbReference>
<dbReference type="CDD" id="cd04629">
    <property type="entry name" value="CBS_pair_bac"/>
    <property type="match status" value="1"/>
</dbReference>
<accession>A0A5B8L0T2</accession>
<dbReference type="OrthoDB" id="9783590at2"/>
<dbReference type="PANTHER" id="PTHR43080">
    <property type="entry name" value="CBS DOMAIN-CONTAINING PROTEIN CBSX3, MITOCHONDRIAL"/>
    <property type="match status" value="1"/>
</dbReference>
<dbReference type="EMBL" id="CP042301">
    <property type="protein sequence ID" value="QDZ01545.1"/>
    <property type="molecule type" value="Genomic_DNA"/>
</dbReference>
<dbReference type="InterPro" id="IPR044729">
    <property type="entry name" value="CBS_bac"/>
</dbReference>
<dbReference type="InterPro" id="IPR051257">
    <property type="entry name" value="Diverse_CBS-Domain"/>
</dbReference>
<feature type="domain" description="CBS" evidence="3">
    <location>
        <begin position="11"/>
        <end position="69"/>
    </location>
</feature>